<dbReference type="GO" id="GO:0022900">
    <property type="term" value="P:electron transport chain"/>
    <property type="evidence" value="ECO:0007669"/>
    <property type="project" value="InterPro"/>
</dbReference>
<dbReference type="GO" id="GO:0009055">
    <property type="term" value="F:electron transfer activity"/>
    <property type="evidence" value="ECO:0007669"/>
    <property type="project" value="InterPro"/>
</dbReference>
<feature type="transmembrane region" description="Helical" evidence="1">
    <location>
        <begin position="15"/>
        <end position="34"/>
    </location>
</feature>
<sequence length="145" mass="15670">MTRETPARSSNASRYLFLFLLGLVVGVVLAVFAFRAIKARQDPFPDSVMQVMEKQFTLLDAGIAANRCMATDTLPRLQTLRLVGNDIETAYPDLAEDARFAGHARQLRANLDAAIAAAPADCGAARAARAKAVESCKACHRDFGD</sequence>
<evidence type="ECO:0000256" key="1">
    <source>
        <dbReference type="SAM" id="Phobius"/>
    </source>
</evidence>
<dbReference type="EMBL" id="JAGKTC010000001">
    <property type="protein sequence ID" value="MBP3982881.1"/>
    <property type="molecule type" value="Genomic_DNA"/>
</dbReference>
<keyword evidence="3" id="KW-1185">Reference proteome</keyword>
<reference evidence="2" key="1">
    <citation type="journal article" date="2016" name="Int. J. Syst. Evol. Microbiol.">
        <title>Pseudoxanthomonas helianthi sp. nov., isolated from roots of Jerusalem artichoke (Helianthus tuberosus).</title>
        <authorList>
            <person name="Kittiwongwattana C."/>
            <person name="Thawai C."/>
        </authorList>
    </citation>
    <scope>NUCLEOTIDE SEQUENCE</scope>
    <source>
        <strain evidence="2">110414</strain>
    </source>
</reference>
<keyword evidence="1" id="KW-0812">Transmembrane</keyword>
<dbReference type="GO" id="GO:0005506">
    <property type="term" value="F:iron ion binding"/>
    <property type="evidence" value="ECO:0007669"/>
    <property type="project" value="InterPro"/>
</dbReference>
<accession>A0A940WZE6</accession>
<comment type="caution">
    <text evidence="2">The sequence shown here is derived from an EMBL/GenBank/DDBJ whole genome shotgun (WGS) entry which is preliminary data.</text>
</comment>
<keyword evidence="1" id="KW-0472">Membrane</keyword>
<dbReference type="GO" id="GO:0020037">
    <property type="term" value="F:heme binding"/>
    <property type="evidence" value="ECO:0007669"/>
    <property type="project" value="InterPro"/>
</dbReference>
<reference evidence="2" key="2">
    <citation type="submission" date="2021-03" db="EMBL/GenBank/DDBJ databases">
        <authorList>
            <person name="Cao W."/>
        </authorList>
    </citation>
    <scope>NUCLEOTIDE SEQUENCE</scope>
    <source>
        <strain evidence="2">110414</strain>
    </source>
</reference>
<evidence type="ECO:0000313" key="3">
    <source>
        <dbReference type="Proteomes" id="UP000673447"/>
    </source>
</evidence>
<keyword evidence="1" id="KW-1133">Transmembrane helix</keyword>
<name>A0A940WZE6_9GAMM</name>
<dbReference type="Proteomes" id="UP000673447">
    <property type="component" value="Unassembled WGS sequence"/>
</dbReference>
<dbReference type="InterPro" id="IPR010980">
    <property type="entry name" value="Cyt_c/b562"/>
</dbReference>
<protein>
    <recommendedName>
        <fullName evidence="4">Cytochrome c</fullName>
    </recommendedName>
</protein>
<proteinExistence type="predicted"/>
<dbReference type="RefSeq" id="WP_210534763.1">
    <property type="nucleotide sequence ID" value="NZ_JAGKTC010000001.1"/>
</dbReference>
<dbReference type="AlphaFoldDB" id="A0A940WZE6"/>
<dbReference type="SUPFAM" id="SSF47175">
    <property type="entry name" value="Cytochromes"/>
    <property type="match status" value="1"/>
</dbReference>
<dbReference type="PROSITE" id="PS51009">
    <property type="entry name" value="CYTCII"/>
    <property type="match status" value="1"/>
</dbReference>
<gene>
    <name evidence="2" type="ORF">J5837_00470</name>
</gene>
<organism evidence="2 3">
    <name type="scientific">Pseudoxanthomonas helianthi</name>
    <dbReference type="NCBI Taxonomy" id="1453541"/>
    <lineage>
        <taxon>Bacteria</taxon>
        <taxon>Pseudomonadati</taxon>
        <taxon>Pseudomonadota</taxon>
        <taxon>Gammaproteobacteria</taxon>
        <taxon>Lysobacterales</taxon>
        <taxon>Lysobacteraceae</taxon>
        <taxon>Pseudoxanthomonas</taxon>
    </lineage>
</organism>
<evidence type="ECO:0008006" key="4">
    <source>
        <dbReference type="Google" id="ProtNLM"/>
    </source>
</evidence>
<dbReference type="InterPro" id="IPR002321">
    <property type="entry name" value="Cyt_c_II"/>
</dbReference>
<evidence type="ECO:0000313" key="2">
    <source>
        <dbReference type="EMBL" id="MBP3982881.1"/>
    </source>
</evidence>